<name>A0A8J7TLJ3_9BACT</name>
<dbReference type="FunFam" id="1.10.601.10:FF:000001">
    <property type="entry name" value="RNA polymerase sigma factor SigA"/>
    <property type="match status" value="1"/>
</dbReference>
<evidence type="ECO:0000313" key="8">
    <source>
        <dbReference type="Proteomes" id="UP000664277"/>
    </source>
</evidence>
<dbReference type="GO" id="GO:0016987">
    <property type="term" value="F:sigma factor activity"/>
    <property type="evidence" value="ECO:0007669"/>
    <property type="project" value="UniProtKB-KW"/>
</dbReference>
<keyword evidence="1" id="KW-0805">Transcription regulation</keyword>
<evidence type="ECO:0000256" key="3">
    <source>
        <dbReference type="ARBA" id="ARBA00023125"/>
    </source>
</evidence>
<dbReference type="InterPro" id="IPR000943">
    <property type="entry name" value="RNA_pol_sigma70"/>
</dbReference>
<dbReference type="GO" id="GO:0003677">
    <property type="term" value="F:DNA binding"/>
    <property type="evidence" value="ECO:0007669"/>
    <property type="project" value="UniProtKB-KW"/>
</dbReference>
<dbReference type="InterPro" id="IPR050239">
    <property type="entry name" value="Sigma-70_RNA_pol_init_factors"/>
</dbReference>
<dbReference type="PANTHER" id="PTHR30603:SF47">
    <property type="entry name" value="RNA POLYMERASE SIGMA FACTOR SIGD, CHLOROPLASTIC"/>
    <property type="match status" value="1"/>
</dbReference>
<dbReference type="Pfam" id="PF04545">
    <property type="entry name" value="Sigma70_r4"/>
    <property type="match status" value="1"/>
</dbReference>
<organism evidence="7 8">
    <name type="scientific">Candidatus Obscuribacter phosphatis</name>
    <dbReference type="NCBI Taxonomy" id="1906157"/>
    <lineage>
        <taxon>Bacteria</taxon>
        <taxon>Bacillati</taxon>
        <taxon>Candidatus Melainabacteria</taxon>
        <taxon>Candidatus Obscuribacterales</taxon>
        <taxon>Candidatus Obscuribacteraceae</taxon>
        <taxon>Candidatus Obscuribacter</taxon>
    </lineage>
</organism>
<dbReference type="CDD" id="cd06171">
    <property type="entry name" value="Sigma70_r4"/>
    <property type="match status" value="1"/>
</dbReference>
<evidence type="ECO:0000256" key="4">
    <source>
        <dbReference type="ARBA" id="ARBA00023163"/>
    </source>
</evidence>
<dbReference type="PRINTS" id="PR00046">
    <property type="entry name" value="SIGMA70FCT"/>
</dbReference>
<proteinExistence type="predicted"/>
<dbReference type="NCBIfam" id="TIGR02937">
    <property type="entry name" value="sigma70-ECF"/>
    <property type="match status" value="1"/>
</dbReference>
<keyword evidence="3" id="KW-0238">DNA-binding</keyword>
<accession>A0A8J7TLJ3</accession>
<evidence type="ECO:0000259" key="6">
    <source>
        <dbReference type="PROSITE" id="PS00715"/>
    </source>
</evidence>
<dbReference type="Gene3D" id="1.10.10.10">
    <property type="entry name" value="Winged helix-like DNA-binding domain superfamily/Winged helix DNA-binding domain"/>
    <property type="match status" value="2"/>
</dbReference>
<dbReference type="Pfam" id="PF04539">
    <property type="entry name" value="Sigma70_r3"/>
    <property type="match status" value="1"/>
</dbReference>
<dbReference type="InterPro" id="IPR014284">
    <property type="entry name" value="RNA_pol_sigma-70_dom"/>
</dbReference>
<keyword evidence="4" id="KW-0804">Transcription</keyword>
<dbReference type="Gene3D" id="1.10.601.10">
    <property type="entry name" value="RNA Polymerase Primary Sigma Factor"/>
    <property type="match status" value="2"/>
</dbReference>
<dbReference type="GO" id="GO:0006352">
    <property type="term" value="P:DNA-templated transcription initiation"/>
    <property type="evidence" value="ECO:0007669"/>
    <property type="project" value="InterPro"/>
</dbReference>
<sequence length="333" mass="38119">MARKAAQKKIGYEDTAFEDSYRDPLEEDSFAFEDSSFEEDFEERVGHETEKVRLISTQGEDPVQFYLRSIGRISLLTAREEIELARRIQLGDALAKHKLVQANLRLVVSIAKKYQNRGLPLLDLIQEGNLGLIRAAEKFDAERGYKFSTYATWWVRQGITRAIADKSRTIRVPVHMVETINNLRKVTRKLSQELDRRPTIEELAKAMGTNIEKVRDILAANRSPLSLDTPYGEEEDNSLAEVVEDQQERGPENSTSKNLMSQDIRGVLSMLTPREREIIILRFGLNDGKPRTLEQVGKLVGITRERTRQIEIKALRFLRQSDAGAQLKDYLES</sequence>
<dbReference type="SUPFAM" id="SSF88659">
    <property type="entry name" value="Sigma3 and sigma4 domains of RNA polymerase sigma factors"/>
    <property type="match status" value="2"/>
</dbReference>
<dbReference type="PANTHER" id="PTHR30603">
    <property type="entry name" value="RNA POLYMERASE SIGMA FACTOR RPO"/>
    <property type="match status" value="1"/>
</dbReference>
<dbReference type="EMBL" id="JAFLCK010000006">
    <property type="protein sequence ID" value="MBN8659870.1"/>
    <property type="molecule type" value="Genomic_DNA"/>
</dbReference>
<evidence type="ECO:0000256" key="5">
    <source>
        <dbReference type="SAM" id="MobiDB-lite"/>
    </source>
</evidence>
<dbReference type="InterPro" id="IPR007630">
    <property type="entry name" value="RNA_pol_sigma70_r4"/>
</dbReference>
<dbReference type="InterPro" id="IPR013324">
    <property type="entry name" value="RNA_pol_sigma_r3/r4-like"/>
</dbReference>
<keyword evidence="2" id="KW-0731">Sigma factor</keyword>
<feature type="region of interest" description="Disordered" evidence="5">
    <location>
        <begin position="225"/>
        <end position="259"/>
    </location>
</feature>
<reference evidence="7" key="1">
    <citation type="submission" date="2021-02" db="EMBL/GenBank/DDBJ databases">
        <title>Genome-Resolved Metagenomics of a Microbial Community Performing Photosynthetic Biological Nutrient Removal.</title>
        <authorList>
            <person name="Mcdaniel E.A."/>
        </authorList>
    </citation>
    <scope>NUCLEOTIDE SEQUENCE</scope>
    <source>
        <strain evidence="7">UWPOB_OBS1</strain>
    </source>
</reference>
<dbReference type="PROSITE" id="PS00715">
    <property type="entry name" value="SIGMA70_1"/>
    <property type="match status" value="1"/>
</dbReference>
<feature type="compositionally biased region" description="Acidic residues" evidence="5">
    <location>
        <begin position="231"/>
        <end position="245"/>
    </location>
</feature>
<protein>
    <submittedName>
        <fullName evidence="7">Sigma-70 family RNA polymerase sigma factor</fullName>
    </submittedName>
</protein>
<evidence type="ECO:0000313" key="7">
    <source>
        <dbReference type="EMBL" id="MBN8659870.1"/>
    </source>
</evidence>
<comment type="caution">
    <text evidence="7">The sequence shown here is derived from an EMBL/GenBank/DDBJ whole genome shotgun (WGS) entry which is preliminary data.</text>
</comment>
<dbReference type="Proteomes" id="UP000664277">
    <property type="component" value="Unassembled WGS sequence"/>
</dbReference>
<feature type="domain" description="RNA polymerase sigma-70" evidence="6">
    <location>
        <begin position="123"/>
        <end position="136"/>
    </location>
</feature>
<dbReference type="InterPro" id="IPR013325">
    <property type="entry name" value="RNA_pol_sigma_r2"/>
</dbReference>
<dbReference type="AlphaFoldDB" id="A0A8J7TLJ3"/>
<dbReference type="InterPro" id="IPR009042">
    <property type="entry name" value="RNA_pol_sigma70_r1_2"/>
</dbReference>
<evidence type="ECO:0000256" key="1">
    <source>
        <dbReference type="ARBA" id="ARBA00023015"/>
    </source>
</evidence>
<evidence type="ECO:0000256" key="2">
    <source>
        <dbReference type="ARBA" id="ARBA00023082"/>
    </source>
</evidence>
<dbReference type="InterPro" id="IPR036388">
    <property type="entry name" value="WH-like_DNA-bd_sf"/>
</dbReference>
<dbReference type="SUPFAM" id="SSF88946">
    <property type="entry name" value="Sigma2 domain of RNA polymerase sigma factors"/>
    <property type="match status" value="1"/>
</dbReference>
<dbReference type="InterPro" id="IPR007627">
    <property type="entry name" value="RNA_pol_sigma70_r2"/>
</dbReference>
<dbReference type="Pfam" id="PF00140">
    <property type="entry name" value="Sigma70_r1_2"/>
    <property type="match status" value="1"/>
</dbReference>
<dbReference type="InterPro" id="IPR007624">
    <property type="entry name" value="RNA_pol_sigma70_r3"/>
</dbReference>
<gene>
    <name evidence="7" type="ORF">J0M35_05870</name>
</gene>
<dbReference type="Pfam" id="PF04542">
    <property type="entry name" value="Sigma70_r2"/>
    <property type="match status" value="1"/>
</dbReference>